<accession>A0ABS8AWD7</accession>
<sequence length="238" mass="26596">MKNGRFLLVALLLLLGTRQAAAQRILLQENLAQDTAQSHFGPNRAYYNHFYVGYGLVAGTSAGPGAELRYGSSGEIVVGLRNKLRVSQTLSFGLDLRYARVAYYLAQEPGKVVPDATLHSREYLAVPQAQAELFGQLNFGRRGNVIGRYLDLGGWGGWVLSTAHHYEDEQYPNAKRLSVTEHGLDYMRRWSYGVGARVGSSRYAVTGRYRFSDVFTGPYAARYPELPRWLIGVELGWL</sequence>
<protein>
    <submittedName>
        <fullName evidence="2">PorT family protein</fullName>
    </submittedName>
</protein>
<dbReference type="EMBL" id="JAJADR010000006">
    <property type="protein sequence ID" value="MCB2410114.1"/>
    <property type="molecule type" value="Genomic_DNA"/>
</dbReference>
<keyword evidence="3" id="KW-1185">Reference proteome</keyword>
<keyword evidence="1" id="KW-0732">Signal</keyword>
<dbReference type="Proteomes" id="UP001165296">
    <property type="component" value="Unassembled WGS sequence"/>
</dbReference>
<dbReference type="RefSeq" id="WP_226178113.1">
    <property type="nucleotide sequence ID" value="NZ_JAJADR010000006.1"/>
</dbReference>
<proteinExistence type="predicted"/>
<reference evidence="2" key="1">
    <citation type="submission" date="2021-10" db="EMBL/GenBank/DDBJ databases">
        <authorList>
            <person name="Dean J.D."/>
            <person name="Kim M.K."/>
            <person name="Newey C.N."/>
            <person name="Stoker T.S."/>
            <person name="Thompson D.W."/>
            <person name="Grose J.H."/>
        </authorList>
    </citation>
    <scope>NUCLEOTIDE SEQUENCE</scope>
    <source>
        <strain evidence="2">BT178</strain>
    </source>
</reference>
<name>A0ABS8AWD7_9BACT</name>
<feature type="chain" id="PRO_5046504843" evidence="1">
    <location>
        <begin position="23"/>
        <end position="238"/>
    </location>
</feature>
<comment type="caution">
    <text evidence="2">The sequence shown here is derived from an EMBL/GenBank/DDBJ whole genome shotgun (WGS) entry which is preliminary data.</text>
</comment>
<feature type="signal peptide" evidence="1">
    <location>
        <begin position="1"/>
        <end position="22"/>
    </location>
</feature>
<evidence type="ECO:0000256" key="1">
    <source>
        <dbReference type="SAM" id="SignalP"/>
    </source>
</evidence>
<organism evidence="2 3">
    <name type="scientific">Hymenobacter lucidus</name>
    <dbReference type="NCBI Taxonomy" id="2880930"/>
    <lineage>
        <taxon>Bacteria</taxon>
        <taxon>Pseudomonadati</taxon>
        <taxon>Bacteroidota</taxon>
        <taxon>Cytophagia</taxon>
        <taxon>Cytophagales</taxon>
        <taxon>Hymenobacteraceae</taxon>
        <taxon>Hymenobacter</taxon>
    </lineage>
</organism>
<evidence type="ECO:0000313" key="3">
    <source>
        <dbReference type="Proteomes" id="UP001165296"/>
    </source>
</evidence>
<gene>
    <name evidence="2" type="ORF">LGH74_19140</name>
</gene>
<evidence type="ECO:0000313" key="2">
    <source>
        <dbReference type="EMBL" id="MCB2410114.1"/>
    </source>
</evidence>